<dbReference type="EMBL" id="JBANFI010000004">
    <property type="protein sequence ID" value="MFK7160829.1"/>
    <property type="molecule type" value="Genomic_DNA"/>
</dbReference>
<dbReference type="Gene3D" id="2.40.37.10">
    <property type="entry name" value="Lyase, Ornithine Decarboxylase, Chain A, domain 1"/>
    <property type="match status" value="1"/>
</dbReference>
<dbReference type="InterPro" id="IPR020622">
    <property type="entry name" value="Ala_racemase_pyridoxalP-BS"/>
</dbReference>
<name>A0ABW8PX16_9GAMM</name>
<feature type="active site" description="Proton acceptor; specific for L-alanine" evidence="4">
    <location>
        <position position="258"/>
    </location>
</feature>
<proteinExistence type="inferred from homology"/>
<dbReference type="GO" id="GO:0008784">
    <property type="term" value="F:alanine racemase activity"/>
    <property type="evidence" value="ECO:0007669"/>
    <property type="project" value="UniProtKB-EC"/>
</dbReference>
<dbReference type="PROSITE" id="PS00395">
    <property type="entry name" value="ALANINE_RACEMASE"/>
    <property type="match status" value="1"/>
</dbReference>
<dbReference type="SMART" id="SM01005">
    <property type="entry name" value="Ala_racemase_C"/>
    <property type="match status" value="1"/>
</dbReference>
<feature type="binding site" evidence="4">
    <location>
        <position position="306"/>
    </location>
    <ligand>
        <name>substrate</name>
    </ligand>
</feature>
<dbReference type="Proteomes" id="UP001621714">
    <property type="component" value="Unassembled WGS sequence"/>
</dbReference>
<dbReference type="EC" id="5.1.1.1" evidence="4"/>
<dbReference type="Pfam" id="PF00842">
    <property type="entry name" value="Ala_racemase_C"/>
    <property type="match status" value="1"/>
</dbReference>
<evidence type="ECO:0000256" key="4">
    <source>
        <dbReference type="HAMAP-Rule" id="MF_01201"/>
    </source>
</evidence>
<dbReference type="InterPro" id="IPR001608">
    <property type="entry name" value="Ala_racemase_N"/>
</dbReference>
<evidence type="ECO:0000313" key="6">
    <source>
        <dbReference type="EMBL" id="MFK7160829.1"/>
    </source>
</evidence>
<feature type="binding site" evidence="4">
    <location>
        <position position="135"/>
    </location>
    <ligand>
        <name>substrate</name>
    </ligand>
</feature>
<keyword evidence="2 4" id="KW-0663">Pyridoxal phosphate</keyword>
<feature type="domain" description="Alanine racemase C-terminal" evidence="5">
    <location>
        <begin position="237"/>
        <end position="361"/>
    </location>
</feature>
<dbReference type="SUPFAM" id="SSF51419">
    <property type="entry name" value="PLP-binding barrel"/>
    <property type="match status" value="1"/>
</dbReference>
<feature type="active site" description="Proton acceptor; specific for D-alanine" evidence="4">
    <location>
        <position position="35"/>
    </location>
</feature>
<protein>
    <recommendedName>
        <fullName evidence="4">Alanine racemase</fullName>
        <ecNumber evidence="4">5.1.1.1</ecNumber>
    </recommendedName>
</protein>
<comment type="catalytic activity">
    <reaction evidence="4">
        <text>L-alanine = D-alanine</text>
        <dbReference type="Rhea" id="RHEA:20249"/>
        <dbReference type="ChEBI" id="CHEBI:57416"/>
        <dbReference type="ChEBI" id="CHEBI:57972"/>
        <dbReference type="EC" id="5.1.1.1"/>
    </reaction>
</comment>
<dbReference type="NCBIfam" id="TIGR00492">
    <property type="entry name" value="alr"/>
    <property type="match status" value="1"/>
</dbReference>
<dbReference type="InterPro" id="IPR011079">
    <property type="entry name" value="Ala_racemase_C"/>
</dbReference>
<dbReference type="PRINTS" id="PR00992">
    <property type="entry name" value="ALARACEMASE"/>
</dbReference>
<evidence type="ECO:0000256" key="3">
    <source>
        <dbReference type="ARBA" id="ARBA00023235"/>
    </source>
</evidence>
<keyword evidence="3 4" id="KW-0413">Isomerase</keyword>
<keyword evidence="7" id="KW-1185">Reference proteome</keyword>
<reference evidence="6 7" key="1">
    <citation type="submission" date="2024-02" db="EMBL/GenBank/DDBJ databases">
        <title>Marinospirillum sp. MEB 164 isolated from Lonar lake sediment.</title>
        <authorList>
            <person name="Joshi A."/>
            <person name="Thite S."/>
        </authorList>
    </citation>
    <scope>NUCLEOTIDE SEQUENCE [LARGE SCALE GENOMIC DNA]</scope>
    <source>
        <strain evidence="6 7">MEB164</strain>
    </source>
</reference>
<dbReference type="InterPro" id="IPR009006">
    <property type="entry name" value="Ala_racemase/Decarboxylase_C"/>
</dbReference>
<dbReference type="PANTHER" id="PTHR30511">
    <property type="entry name" value="ALANINE RACEMASE"/>
    <property type="match status" value="1"/>
</dbReference>
<evidence type="ECO:0000259" key="5">
    <source>
        <dbReference type="SMART" id="SM01005"/>
    </source>
</evidence>
<dbReference type="HAMAP" id="MF_01201">
    <property type="entry name" value="Ala_racemase"/>
    <property type="match status" value="1"/>
</dbReference>
<evidence type="ECO:0000256" key="2">
    <source>
        <dbReference type="ARBA" id="ARBA00022898"/>
    </source>
</evidence>
<dbReference type="PANTHER" id="PTHR30511:SF0">
    <property type="entry name" value="ALANINE RACEMASE, CATABOLIC-RELATED"/>
    <property type="match status" value="1"/>
</dbReference>
<sequence>MTRPLVADINLHALRHNFALIQALNPSGSTLAVLKADAYGHGALPAAQALADLAPAFAVASLEEAQALRQQGITHPILLLEGFFSADELPIIAEQGYWLMIHSQWQVEALTAYQAQIQQPTAWTLWIKVDSGMHRLGFAPQHLPSILAKLEKLAPQSMLLASHCARADELDHPLTQQQISCMQELAHQTGLPVSLANSAASLAWPAARFTWQRPGIALYGMSPFTGPQPEADQLQPVMTLRSALIAIQDYPAGSQIGYGGRGVLPEGGRVGVVACGYGDGYPRQAVEGTPVLVNGQRCPLIGRVSMDMLMVNLSHLPQAQVGDQVELWGARLPAQEVARYCDTISYTLLTGLLPRVPRRYLNPAQA</sequence>
<dbReference type="InterPro" id="IPR000821">
    <property type="entry name" value="Ala_racemase"/>
</dbReference>
<comment type="function">
    <text evidence="4">Catalyzes the interconversion of L-alanine and D-alanine. May also act on other amino acids.</text>
</comment>
<dbReference type="RefSeq" id="WP_405338928.1">
    <property type="nucleotide sequence ID" value="NZ_JBANFI010000004.1"/>
</dbReference>
<dbReference type="CDD" id="cd06827">
    <property type="entry name" value="PLPDE_III_AR_proteobact"/>
    <property type="match status" value="1"/>
</dbReference>
<dbReference type="SUPFAM" id="SSF50621">
    <property type="entry name" value="Alanine racemase C-terminal domain-like"/>
    <property type="match status" value="1"/>
</dbReference>
<comment type="pathway">
    <text evidence="4">Amino-acid biosynthesis; D-alanine biosynthesis; D-alanine from L-alanine: step 1/1.</text>
</comment>
<comment type="similarity">
    <text evidence="4">Belongs to the alanine racemase family.</text>
</comment>
<dbReference type="Pfam" id="PF01168">
    <property type="entry name" value="Ala_racemase_N"/>
    <property type="match status" value="1"/>
</dbReference>
<accession>A0ABW8PX16</accession>
<gene>
    <name evidence="6" type="primary">alr</name>
    <name evidence="6" type="ORF">V6U78_07240</name>
</gene>
<evidence type="ECO:0000256" key="1">
    <source>
        <dbReference type="ARBA" id="ARBA00001933"/>
    </source>
</evidence>
<evidence type="ECO:0000313" key="7">
    <source>
        <dbReference type="Proteomes" id="UP001621714"/>
    </source>
</evidence>
<comment type="caution">
    <text evidence="6">The sequence shown here is derived from an EMBL/GenBank/DDBJ whole genome shotgun (WGS) entry which is preliminary data.</text>
</comment>
<feature type="modified residue" description="N6-(pyridoxal phosphate)lysine" evidence="4">
    <location>
        <position position="35"/>
    </location>
</feature>
<comment type="cofactor">
    <cofactor evidence="1 4">
        <name>pyridoxal 5'-phosphate</name>
        <dbReference type="ChEBI" id="CHEBI:597326"/>
    </cofactor>
</comment>
<organism evidence="6 7">
    <name type="scientific">Marinospirillum alkalitolerans</name>
    <dbReference type="NCBI Taxonomy" id="3123374"/>
    <lineage>
        <taxon>Bacteria</taxon>
        <taxon>Pseudomonadati</taxon>
        <taxon>Pseudomonadota</taxon>
        <taxon>Gammaproteobacteria</taxon>
        <taxon>Oceanospirillales</taxon>
        <taxon>Oceanospirillaceae</taxon>
        <taxon>Marinospirillum</taxon>
    </lineage>
</organism>
<dbReference type="Gene3D" id="3.20.20.10">
    <property type="entry name" value="Alanine racemase"/>
    <property type="match status" value="1"/>
</dbReference>
<dbReference type="InterPro" id="IPR029066">
    <property type="entry name" value="PLP-binding_barrel"/>
</dbReference>